<accession>A0A1Z2L0Y1</accession>
<dbReference type="Pfam" id="PF19979">
    <property type="entry name" value="DUF6415"/>
    <property type="match status" value="1"/>
</dbReference>
<sequence>MDQHTTRRPSRLTTLMTGDLPPLDLVTVRATAHRACRERLNRPANAEIEELIRTLRGQLNLLLIHAQLEVDRLDRGTVEWDRWQALIDQVRADLKHGSAEGPAAEAAYMEVLGRGARFLAECLER</sequence>
<dbReference type="EMBL" id="CP021744">
    <property type="protein sequence ID" value="ARZ67962.1"/>
    <property type="molecule type" value="Genomic_DNA"/>
</dbReference>
<organism evidence="1 2">
    <name type="scientific">Streptomyces albireticuli</name>
    <dbReference type="NCBI Taxonomy" id="1940"/>
    <lineage>
        <taxon>Bacteria</taxon>
        <taxon>Bacillati</taxon>
        <taxon>Actinomycetota</taxon>
        <taxon>Actinomycetes</taxon>
        <taxon>Kitasatosporales</taxon>
        <taxon>Streptomycetaceae</taxon>
        <taxon>Streptomyces</taxon>
    </lineage>
</organism>
<evidence type="ECO:0000313" key="1">
    <source>
        <dbReference type="EMBL" id="ARZ67962.1"/>
    </source>
</evidence>
<dbReference type="OrthoDB" id="4291901at2"/>
<reference evidence="1 2" key="1">
    <citation type="submission" date="2017-06" db="EMBL/GenBank/DDBJ databases">
        <title>Streptomyces albireticuli Genome sequencing and assembly.</title>
        <authorList>
            <person name="Wang Y."/>
            <person name="Du B."/>
            <person name="Ding Y."/>
            <person name="Liu H."/>
            <person name="Hou Q."/>
            <person name="Liu K."/>
            <person name="Yao L."/>
            <person name="Wang C."/>
        </authorList>
    </citation>
    <scope>NUCLEOTIDE SEQUENCE [LARGE SCALE GENOMIC DNA]</scope>
    <source>
        <strain evidence="1 2">MDJK11</strain>
    </source>
</reference>
<dbReference type="RefSeq" id="WP_087926336.1">
    <property type="nucleotide sequence ID" value="NZ_CP021744.1"/>
</dbReference>
<dbReference type="KEGG" id="salj:SMD11_2311"/>
<dbReference type="AlphaFoldDB" id="A0A1Z2L0Y1"/>
<protein>
    <submittedName>
        <fullName evidence="1">Uncharacterized protein</fullName>
    </submittedName>
</protein>
<proteinExistence type="predicted"/>
<dbReference type="InterPro" id="IPR046300">
    <property type="entry name" value="DUF6415"/>
</dbReference>
<evidence type="ECO:0000313" key="2">
    <source>
        <dbReference type="Proteomes" id="UP000195755"/>
    </source>
</evidence>
<gene>
    <name evidence="1" type="ORF">SMD11_2311</name>
</gene>
<dbReference type="Proteomes" id="UP000195755">
    <property type="component" value="Chromosome"/>
</dbReference>
<name>A0A1Z2L0Y1_9ACTN</name>